<dbReference type="Proteomes" id="UP001612928">
    <property type="component" value="Unassembled WGS sequence"/>
</dbReference>
<evidence type="ECO:0000256" key="3">
    <source>
        <dbReference type="ARBA" id="ARBA00023163"/>
    </source>
</evidence>
<keyword evidence="1" id="KW-0805">Transcription regulation</keyword>
<dbReference type="RefSeq" id="WP_397020635.1">
    <property type="nucleotide sequence ID" value="NZ_JBITMB010000003.1"/>
</dbReference>
<dbReference type="EMBL" id="JBITMB010000003">
    <property type="protein sequence ID" value="MFI7440833.1"/>
    <property type="molecule type" value="Genomic_DNA"/>
</dbReference>
<organism evidence="7 8">
    <name type="scientific">Nonomuraea indica</name>
    <dbReference type="NCBI Taxonomy" id="1581193"/>
    <lineage>
        <taxon>Bacteria</taxon>
        <taxon>Bacillati</taxon>
        <taxon>Actinomycetota</taxon>
        <taxon>Actinomycetes</taxon>
        <taxon>Streptosporangiales</taxon>
        <taxon>Streptosporangiaceae</taxon>
        <taxon>Nonomuraea</taxon>
    </lineage>
</organism>
<dbReference type="PROSITE" id="PS50977">
    <property type="entry name" value="HTH_TETR_2"/>
    <property type="match status" value="1"/>
</dbReference>
<dbReference type="PANTHER" id="PTHR30055:SF238">
    <property type="entry name" value="MYCOFACTOCIN BIOSYNTHESIS TRANSCRIPTIONAL REGULATOR MFTR-RELATED"/>
    <property type="match status" value="1"/>
</dbReference>
<sequence length="222" mass="24308">MGHIVGAIRTTRDRWIEEGLRALAAGGPDAVRVEALAKRLGVTKGGFYGYFADRNALLEAMLDTWERESTDEVIERVEREGGDPKTRIERAGVLTFSDDRLLPIDLAVRDWARRDDAVAERLRRVDNRRMALLREMIGTFCSDPDEVEARSLLAFCVAIGEHFLAADHGGRTRTQVVARAADLLLDRPARDLSGGGTGRDLPPGGGPVADRPAPADLRMPPG</sequence>
<dbReference type="Pfam" id="PF00440">
    <property type="entry name" value="TetR_N"/>
    <property type="match status" value="1"/>
</dbReference>
<reference evidence="7 8" key="1">
    <citation type="submission" date="2024-10" db="EMBL/GenBank/DDBJ databases">
        <title>The Natural Products Discovery Center: Release of the First 8490 Sequenced Strains for Exploring Actinobacteria Biosynthetic Diversity.</title>
        <authorList>
            <person name="Kalkreuter E."/>
            <person name="Kautsar S.A."/>
            <person name="Yang D."/>
            <person name="Bader C.D."/>
            <person name="Teijaro C.N."/>
            <person name="Fluegel L."/>
            <person name="Davis C.M."/>
            <person name="Simpson J.R."/>
            <person name="Lauterbach L."/>
            <person name="Steele A.D."/>
            <person name="Gui C."/>
            <person name="Meng S."/>
            <person name="Li G."/>
            <person name="Viehrig K."/>
            <person name="Ye F."/>
            <person name="Su P."/>
            <person name="Kiefer A.F."/>
            <person name="Nichols A."/>
            <person name="Cepeda A.J."/>
            <person name="Yan W."/>
            <person name="Fan B."/>
            <person name="Jiang Y."/>
            <person name="Adhikari A."/>
            <person name="Zheng C.-J."/>
            <person name="Schuster L."/>
            <person name="Cowan T.M."/>
            <person name="Smanski M.J."/>
            <person name="Chevrette M.G."/>
            <person name="De Carvalho L.P.S."/>
            <person name="Shen B."/>
        </authorList>
    </citation>
    <scope>NUCLEOTIDE SEQUENCE [LARGE SCALE GENOMIC DNA]</scope>
    <source>
        <strain evidence="7 8">NPDC049503</strain>
    </source>
</reference>
<evidence type="ECO:0000256" key="4">
    <source>
        <dbReference type="PROSITE-ProRule" id="PRU00335"/>
    </source>
</evidence>
<dbReference type="PANTHER" id="PTHR30055">
    <property type="entry name" value="HTH-TYPE TRANSCRIPTIONAL REGULATOR RUTR"/>
    <property type="match status" value="1"/>
</dbReference>
<evidence type="ECO:0000256" key="2">
    <source>
        <dbReference type="ARBA" id="ARBA00023125"/>
    </source>
</evidence>
<dbReference type="InterPro" id="IPR001647">
    <property type="entry name" value="HTH_TetR"/>
</dbReference>
<feature type="DNA-binding region" description="H-T-H motif" evidence="4">
    <location>
        <begin position="32"/>
        <end position="51"/>
    </location>
</feature>
<name>A0ABW8A330_9ACTN</name>
<feature type="region of interest" description="Disordered" evidence="5">
    <location>
        <begin position="189"/>
        <end position="222"/>
    </location>
</feature>
<accession>A0ABW8A330</accession>
<dbReference type="Gene3D" id="1.10.357.10">
    <property type="entry name" value="Tetracycline Repressor, domain 2"/>
    <property type="match status" value="1"/>
</dbReference>
<keyword evidence="3" id="KW-0804">Transcription</keyword>
<evidence type="ECO:0000313" key="8">
    <source>
        <dbReference type="Proteomes" id="UP001612928"/>
    </source>
</evidence>
<evidence type="ECO:0000313" key="7">
    <source>
        <dbReference type="EMBL" id="MFI7440833.1"/>
    </source>
</evidence>
<gene>
    <name evidence="7" type="ORF">ACIBP5_12840</name>
</gene>
<dbReference type="SUPFAM" id="SSF46689">
    <property type="entry name" value="Homeodomain-like"/>
    <property type="match status" value="1"/>
</dbReference>
<keyword evidence="8" id="KW-1185">Reference proteome</keyword>
<proteinExistence type="predicted"/>
<keyword evidence="2 4" id="KW-0238">DNA-binding</keyword>
<protein>
    <submittedName>
        <fullName evidence="7">TetR/AcrR family transcriptional regulator</fullName>
    </submittedName>
</protein>
<comment type="caution">
    <text evidence="7">The sequence shown here is derived from an EMBL/GenBank/DDBJ whole genome shotgun (WGS) entry which is preliminary data.</text>
</comment>
<evidence type="ECO:0000256" key="5">
    <source>
        <dbReference type="SAM" id="MobiDB-lite"/>
    </source>
</evidence>
<feature type="domain" description="HTH tetR-type" evidence="6">
    <location>
        <begin position="9"/>
        <end position="69"/>
    </location>
</feature>
<evidence type="ECO:0000259" key="6">
    <source>
        <dbReference type="PROSITE" id="PS50977"/>
    </source>
</evidence>
<evidence type="ECO:0000256" key="1">
    <source>
        <dbReference type="ARBA" id="ARBA00023015"/>
    </source>
</evidence>
<dbReference type="InterPro" id="IPR009057">
    <property type="entry name" value="Homeodomain-like_sf"/>
</dbReference>
<dbReference type="InterPro" id="IPR050109">
    <property type="entry name" value="HTH-type_TetR-like_transc_reg"/>
</dbReference>